<evidence type="ECO:0000256" key="6">
    <source>
        <dbReference type="ARBA" id="ARBA00038076"/>
    </source>
</evidence>
<dbReference type="PANTHER" id="PTHR30572">
    <property type="entry name" value="MEMBRANE COMPONENT OF TRANSPORTER-RELATED"/>
    <property type="match status" value="1"/>
</dbReference>
<evidence type="ECO:0000259" key="8">
    <source>
        <dbReference type="Pfam" id="PF02687"/>
    </source>
</evidence>
<keyword evidence="4 7" id="KW-1133">Transmembrane helix</keyword>
<feature type="transmembrane region" description="Helical" evidence="7">
    <location>
        <begin position="424"/>
        <end position="445"/>
    </location>
</feature>
<dbReference type="InterPro" id="IPR003838">
    <property type="entry name" value="ABC3_permease_C"/>
</dbReference>
<dbReference type="PANTHER" id="PTHR30572:SF4">
    <property type="entry name" value="ABC TRANSPORTER PERMEASE YTRF"/>
    <property type="match status" value="1"/>
</dbReference>
<evidence type="ECO:0000256" key="2">
    <source>
        <dbReference type="ARBA" id="ARBA00022475"/>
    </source>
</evidence>
<feature type="transmembrane region" description="Helical" evidence="7">
    <location>
        <begin position="261"/>
        <end position="284"/>
    </location>
</feature>
<dbReference type="GO" id="GO:0005886">
    <property type="term" value="C:plasma membrane"/>
    <property type="evidence" value="ECO:0007669"/>
    <property type="project" value="UniProtKB-SubCell"/>
</dbReference>
<feature type="transmembrane region" description="Helical" evidence="7">
    <location>
        <begin position="751"/>
        <end position="771"/>
    </location>
</feature>
<proteinExistence type="inferred from homology"/>
<comment type="subcellular location">
    <subcellularLocation>
        <location evidence="1">Cell membrane</location>
        <topology evidence="1">Multi-pass membrane protein</topology>
    </subcellularLocation>
</comment>
<keyword evidence="5 7" id="KW-0472">Membrane</keyword>
<comment type="similarity">
    <text evidence="6">Belongs to the ABC-4 integral membrane protein family.</text>
</comment>
<evidence type="ECO:0000313" key="10">
    <source>
        <dbReference type="Proteomes" id="UP001139971"/>
    </source>
</evidence>
<keyword evidence="2" id="KW-1003">Cell membrane</keyword>
<feature type="transmembrane region" description="Helical" evidence="7">
    <location>
        <begin position="708"/>
        <end position="731"/>
    </location>
</feature>
<sequence>MLSPRWRKMLRDASLHKARTALAIVAMVVGLAGAGALLASWALVQRVTAQTFLASRPVSATLRVERVDDALLARVRDLPAIAAVRARRVVFATADANGRRTRAQVFALSDWHASGIGRLLPDEGAWPPRDGEIVLERSSLEFSGAALGGTLRLSAGGNDAVALPVAGIVRDVSLPPGWMDHVVYAFATPATLARLRVPATFDEVQFVVRDALDRDAVRRVAVAAKASIEAAGGRVTGIDVPVPGEHAHAAQMDSLALTQGAFAVLTLVVCALLVVNLVAAMLAAQTREIGVMKVLGASPGDIAALYAGFALALGVAASLVALPLAVAIARPYAAMKLDMLNFPLGDTAIPAWALALQFAAGCLLPVAAAALPVARASRMRAADALRDAGIAADGGVVRRRFALPFVGRPLRLSIGNAFRRRARMVLTVLALAAGGAVYLGAANLASGVRASVAHLFAGHRYDASLRLVDDAEAARLEAAAATVPGVAGVQALAKARGVLRHADGLDGDAFALVGLPAESPLLALSVERGRGLGATDGNALVVSRRLLKNEPLIQLDAEVELQIDGKPTRWRVVGVVDAGPQALAYAPAAALDAARGGVLASTLLVKLASSEPAAQLDTILRLRAALDGAGFAVAGSEVMRETRRVFEDHLLMVVQFLGVMAWAMIAIGGIGLASTMSLGVLERTREIGVMRAIGASDRAIMTLVQAEGLVVCALAWLASLALSMPIGYALADAFGRVMFAVPMRAWPNADGAFAWAAMLGVVSIVACAWPARRAVRMPAARALGHA</sequence>
<evidence type="ECO:0000256" key="7">
    <source>
        <dbReference type="SAM" id="Phobius"/>
    </source>
</evidence>
<name>A0A9X3YJC3_9GAMM</name>
<evidence type="ECO:0000256" key="4">
    <source>
        <dbReference type="ARBA" id="ARBA00022989"/>
    </source>
</evidence>
<dbReference type="Proteomes" id="UP001139971">
    <property type="component" value="Unassembled WGS sequence"/>
</dbReference>
<accession>A0A9X3YJC3</accession>
<keyword evidence="3 7" id="KW-0812">Transmembrane</keyword>
<dbReference type="GO" id="GO:0022857">
    <property type="term" value="F:transmembrane transporter activity"/>
    <property type="evidence" value="ECO:0007669"/>
    <property type="project" value="TreeGrafter"/>
</dbReference>
<feature type="transmembrane region" description="Helical" evidence="7">
    <location>
        <begin position="21"/>
        <end position="44"/>
    </location>
</feature>
<keyword evidence="10" id="KW-1185">Reference proteome</keyword>
<dbReference type="InterPro" id="IPR050250">
    <property type="entry name" value="Macrolide_Exporter_MacB"/>
</dbReference>
<organism evidence="9 10">
    <name type="scientific">Tahibacter soli</name>
    <dbReference type="NCBI Taxonomy" id="2983605"/>
    <lineage>
        <taxon>Bacteria</taxon>
        <taxon>Pseudomonadati</taxon>
        <taxon>Pseudomonadota</taxon>
        <taxon>Gammaproteobacteria</taxon>
        <taxon>Lysobacterales</taxon>
        <taxon>Rhodanobacteraceae</taxon>
        <taxon>Tahibacter</taxon>
    </lineage>
</organism>
<dbReference type="AlphaFoldDB" id="A0A9X3YJC3"/>
<evidence type="ECO:0000313" key="9">
    <source>
        <dbReference type="EMBL" id="MDC8011808.1"/>
    </source>
</evidence>
<evidence type="ECO:0000256" key="1">
    <source>
        <dbReference type="ARBA" id="ARBA00004651"/>
    </source>
</evidence>
<reference evidence="9" key="1">
    <citation type="submission" date="2023-02" db="EMBL/GenBank/DDBJ databases">
        <title>Tahibacter soli sp. nov. isolated from soil.</title>
        <authorList>
            <person name="Baek J.H."/>
            <person name="Lee J.K."/>
            <person name="Choi D.G."/>
            <person name="Jeon C.O."/>
        </authorList>
    </citation>
    <scope>NUCLEOTIDE SEQUENCE</scope>
    <source>
        <strain evidence="9">BL</strain>
    </source>
</reference>
<feature type="transmembrane region" description="Helical" evidence="7">
    <location>
        <begin position="650"/>
        <end position="681"/>
    </location>
</feature>
<feature type="transmembrane region" description="Helical" evidence="7">
    <location>
        <begin position="305"/>
        <end position="329"/>
    </location>
</feature>
<protein>
    <submittedName>
        <fullName evidence="9">ABC transporter permease</fullName>
    </submittedName>
</protein>
<evidence type="ECO:0000256" key="3">
    <source>
        <dbReference type="ARBA" id="ARBA00022692"/>
    </source>
</evidence>
<feature type="transmembrane region" description="Helical" evidence="7">
    <location>
        <begin position="349"/>
        <end position="371"/>
    </location>
</feature>
<feature type="domain" description="ABC3 transporter permease C-terminal" evidence="8">
    <location>
        <begin position="659"/>
        <end position="776"/>
    </location>
</feature>
<dbReference type="EMBL" id="JAOVZO020000003">
    <property type="protein sequence ID" value="MDC8011808.1"/>
    <property type="molecule type" value="Genomic_DNA"/>
</dbReference>
<dbReference type="Pfam" id="PF02687">
    <property type="entry name" value="FtsX"/>
    <property type="match status" value="2"/>
</dbReference>
<feature type="domain" description="ABC3 transporter permease C-terminal" evidence="8">
    <location>
        <begin position="261"/>
        <end position="379"/>
    </location>
</feature>
<gene>
    <name evidence="9" type="ORF">OD750_004530</name>
</gene>
<dbReference type="RefSeq" id="WP_263545106.1">
    <property type="nucleotide sequence ID" value="NZ_JAOVZO020000003.1"/>
</dbReference>
<evidence type="ECO:0000256" key="5">
    <source>
        <dbReference type="ARBA" id="ARBA00023136"/>
    </source>
</evidence>
<comment type="caution">
    <text evidence="9">The sequence shown here is derived from an EMBL/GenBank/DDBJ whole genome shotgun (WGS) entry which is preliminary data.</text>
</comment>